<evidence type="ECO:0000313" key="2">
    <source>
        <dbReference type="Proteomes" id="UP000000763"/>
    </source>
</evidence>
<dbReference type="Proteomes" id="UP000000763">
    <property type="component" value="Chromosome 11"/>
</dbReference>
<dbReference type="AlphaFoldDB" id="A0A0P0XYY8"/>
<gene>
    <name evidence="1" type="ordered locus">Os11g0140300</name>
</gene>
<dbReference type="EMBL" id="AP008217">
    <property type="protein sequence ID" value="BAF27554.1"/>
    <property type="molecule type" value="Genomic_DNA"/>
</dbReference>
<protein>
    <submittedName>
        <fullName evidence="1">Os11g0140300 protein</fullName>
    </submittedName>
</protein>
<dbReference type="KEGG" id="dosa:Os11g0140300"/>
<proteinExistence type="predicted"/>
<name>A0A0P0XYY8_ORYSJ</name>
<sequence length="84" mass="9686">MAERRMDELGRGSSWLVSTWVERTLALSKERRSRSGTQRKRRRRFLTMVPTACRHRRCASSDGFLAGTSKCSCRYLSSFSIPGR</sequence>
<dbReference type="Gramene" id="Os11t0140300-01">
    <property type="protein sequence ID" value="Os11t0140300-01"/>
    <property type="gene ID" value="Os11g0140300"/>
</dbReference>
<reference evidence="2" key="2">
    <citation type="journal article" date="2008" name="Nucleic Acids Res.">
        <title>The rice annotation project database (RAP-DB): 2008 update.</title>
        <authorList>
            <consortium name="The rice annotation project (RAP)"/>
        </authorList>
    </citation>
    <scope>GENOME REANNOTATION</scope>
    <source>
        <strain evidence="2">cv. Nipponbare</strain>
    </source>
</reference>
<reference evidence="1 2" key="1">
    <citation type="journal article" date="2005" name="Nature">
        <title>The map-based sequence of the rice genome.</title>
        <authorList>
            <consortium name="International rice genome sequencing project (IRGSP)"/>
            <person name="Matsumoto T."/>
            <person name="Wu J."/>
            <person name="Kanamori H."/>
            <person name="Katayose Y."/>
            <person name="Fujisawa M."/>
            <person name="Namiki N."/>
            <person name="Mizuno H."/>
            <person name="Yamamoto K."/>
            <person name="Antonio B.A."/>
            <person name="Baba T."/>
            <person name="Sakata K."/>
            <person name="Nagamura Y."/>
            <person name="Aoki H."/>
            <person name="Arikawa K."/>
            <person name="Arita K."/>
            <person name="Bito T."/>
            <person name="Chiden Y."/>
            <person name="Fujitsuka N."/>
            <person name="Fukunaka R."/>
            <person name="Hamada M."/>
            <person name="Harada C."/>
            <person name="Hayashi A."/>
            <person name="Hijishita S."/>
            <person name="Honda M."/>
            <person name="Hosokawa S."/>
            <person name="Ichikawa Y."/>
            <person name="Idonuma A."/>
            <person name="Iijima M."/>
            <person name="Ikeda M."/>
            <person name="Ikeno M."/>
            <person name="Ito K."/>
            <person name="Ito S."/>
            <person name="Ito T."/>
            <person name="Ito Y."/>
            <person name="Ito Y."/>
            <person name="Iwabuchi A."/>
            <person name="Kamiya K."/>
            <person name="Karasawa W."/>
            <person name="Kurita K."/>
            <person name="Katagiri S."/>
            <person name="Kikuta A."/>
            <person name="Kobayashi H."/>
            <person name="Kobayashi N."/>
            <person name="Machita K."/>
            <person name="Maehara T."/>
            <person name="Masukawa M."/>
            <person name="Mizubayashi T."/>
            <person name="Mukai Y."/>
            <person name="Nagasaki H."/>
            <person name="Nagata Y."/>
            <person name="Naito S."/>
            <person name="Nakashima M."/>
            <person name="Nakama Y."/>
            <person name="Nakamichi Y."/>
            <person name="Nakamura M."/>
            <person name="Meguro A."/>
            <person name="Negishi M."/>
            <person name="Ohta I."/>
            <person name="Ohta T."/>
            <person name="Okamoto M."/>
            <person name="Ono N."/>
            <person name="Saji S."/>
            <person name="Sakaguchi M."/>
            <person name="Sakai K."/>
            <person name="Shibata M."/>
            <person name="Shimokawa T."/>
            <person name="Song J."/>
            <person name="Takazaki Y."/>
            <person name="Terasawa K."/>
            <person name="Tsugane M."/>
            <person name="Tsuji K."/>
            <person name="Ueda S."/>
            <person name="Waki K."/>
            <person name="Yamagata H."/>
            <person name="Yamamoto M."/>
            <person name="Yamamoto S."/>
            <person name="Yamane H."/>
            <person name="Yoshiki S."/>
            <person name="Yoshihara R."/>
            <person name="Yukawa K."/>
            <person name="Zhong H."/>
            <person name="Yano M."/>
            <person name="Yuan Q."/>
            <person name="Ouyang S."/>
            <person name="Liu J."/>
            <person name="Jones K.M."/>
            <person name="Gansberger K."/>
            <person name="Moffat K."/>
            <person name="Hill J."/>
            <person name="Bera J."/>
            <person name="Fadrosh D."/>
            <person name="Jin S."/>
            <person name="Johri S."/>
            <person name="Kim M."/>
            <person name="Overton L."/>
            <person name="Reardon M."/>
            <person name="Tsitrin T."/>
            <person name="Vuong H."/>
            <person name="Weaver B."/>
            <person name="Ciecko A."/>
            <person name="Tallon L."/>
            <person name="Jackson J."/>
            <person name="Pai G."/>
            <person name="Aken S.V."/>
            <person name="Utterback T."/>
            <person name="Reidmuller S."/>
            <person name="Feldblyum T."/>
            <person name="Hsiao J."/>
            <person name="Zismann V."/>
            <person name="Iobst S."/>
            <person name="de Vazeille A.R."/>
            <person name="Buell C.R."/>
            <person name="Ying K."/>
            <person name="Li Y."/>
            <person name="Lu T."/>
            <person name="Huang Y."/>
            <person name="Zhao Q."/>
            <person name="Feng Q."/>
            <person name="Zhang L."/>
            <person name="Zhu J."/>
            <person name="Weng Q."/>
            <person name="Mu J."/>
            <person name="Lu Y."/>
            <person name="Fan D."/>
            <person name="Liu Y."/>
            <person name="Guan J."/>
            <person name="Zhang Y."/>
            <person name="Yu S."/>
            <person name="Liu X."/>
            <person name="Zhang Y."/>
            <person name="Hong G."/>
            <person name="Han B."/>
            <person name="Choisne N."/>
            <person name="Demange N."/>
            <person name="Orjeda G."/>
            <person name="Samain S."/>
            <person name="Cattolico L."/>
            <person name="Pelletier E."/>
            <person name="Couloux A."/>
            <person name="Segurens B."/>
            <person name="Wincker P."/>
            <person name="D'Hont A."/>
            <person name="Scarpelli C."/>
            <person name="Weissenbach J."/>
            <person name="Salanoubat M."/>
            <person name="Quetier F."/>
            <person name="Yu Y."/>
            <person name="Kim H.R."/>
            <person name="Rambo T."/>
            <person name="Currie J."/>
            <person name="Collura K."/>
            <person name="Luo M."/>
            <person name="Yang T."/>
            <person name="Ammiraju J.S.S."/>
            <person name="Engler F."/>
            <person name="Soderlund C."/>
            <person name="Wing R.A."/>
            <person name="Palmer L.E."/>
            <person name="de la Bastide M."/>
            <person name="Spiegel L."/>
            <person name="Nascimento L."/>
            <person name="Zutavern T."/>
            <person name="O'Shaughnessy A."/>
            <person name="Dike S."/>
            <person name="Dedhia N."/>
            <person name="Preston R."/>
            <person name="Balija V."/>
            <person name="McCombie W.R."/>
            <person name="Chow T."/>
            <person name="Chen H."/>
            <person name="Chung M."/>
            <person name="Chen C."/>
            <person name="Shaw J."/>
            <person name="Wu H."/>
            <person name="Hsiao K."/>
            <person name="Chao Y."/>
            <person name="Chu M."/>
            <person name="Cheng C."/>
            <person name="Hour A."/>
            <person name="Lee P."/>
            <person name="Lin S."/>
            <person name="Lin Y."/>
            <person name="Liou J."/>
            <person name="Liu S."/>
            <person name="Hsing Y."/>
            <person name="Raghuvanshi S."/>
            <person name="Mohanty A."/>
            <person name="Bharti A.K."/>
            <person name="Gaur A."/>
            <person name="Gupta V."/>
            <person name="Kumar D."/>
            <person name="Ravi V."/>
            <person name="Vij S."/>
            <person name="Kapur A."/>
            <person name="Khurana P."/>
            <person name="Khurana P."/>
            <person name="Khurana J.P."/>
            <person name="Tyagi A.K."/>
            <person name="Gaikwad K."/>
            <person name="Singh A."/>
            <person name="Dalal V."/>
            <person name="Srivastava S."/>
            <person name="Dixit A."/>
            <person name="Pal A.K."/>
            <person name="Ghazi I.A."/>
            <person name="Yadav M."/>
            <person name="Pandit A."/>
            <person name="Bhargava A."/>
            <person name="Sureshbabu K."/>
            <person name="Batra K."/>
            <person name="Sharma T.R."/>
            <person name="Mohapatra T."/>
            <person name="Singh N.K."/>
            <person name="Messing J."/>
            <person name="Nelson A.B."/>
            <person name="Fuks G."/>
            <person name="Kavchok S."/>
            <person name="Keizer G."/>
            <person name="Linton E."/>
            <person name="Llaca V."/>
            <person name="Song R."/>
            <person name="Tanyolac B."/>
            <person name="Young S."/>
            <person name="Ho-Il K."/>
            <person name="Hahn J.H."/>
            <person name="Sangsakoo G."/>
            <person name="Vanavichit A."/>
            <person name="de Mattos Luiz.A.T."/>
            <person name="Zimmer P.D."/>
            <person name="Malone G."/>
            <person name="Dellagostin O."/>
            <person name="de Oliveira A.C."/>
            <person name="Bevan M."/>
            <person name="Bancroft I."/>
            <person name="Minx P."/>
            <person name="Cordum H."/>
            <person name="Wilson R."/>
            <person name="Cheng Z."/>
            <person name="Jin W."/>
            <person name="Jiang J."/>
            <person name="Leong S.A."/>
            <person name="Iwama H."/>
            <person name="Gojobori T."/>
            <person name="Itoh T."/>
            <person name="Niimura Y."/>
            <person name="Fujii Y."/>
            <person name="Habara T."/>
            <person name="Sakai H."/>
            <person name="Sato Y."/>
            <person name="Wilson G."/>
            <person name="Kumar K."/>
            <person name="McCouch S."/>
            <person name="Juretic N."/>
            <person name="Hoen D."/>
            <person name="Wright S."/>
            <person name="Bruskiewich R."/>
            <person name="Bureau T."/>
            <person name="Miyao A."/>
            <person name="Hirochika H."/>
            <person name="Nishikawa T."/>
            <person name="Kadowaki K."/>
            <person name="Sugiura M."/>
            <person name="Burr B."/>
            <person name="Sasaki T."/>
        </authorList>
    </citation>
    <scope>NUCLEOTIDE SEQUENCE [LARGE SCALE GENOMIC DNA]</scope>
    <source>
        <strain evidence="2">cv. Nipponbare</strain>
    </source>
</reference>
<organism evidence="1 2">
    <name type="scientific">Oryza sativa subsp. japonica</name>
    <name type="common">Rice</name>
    <dbReference type="NCBI Taxonomy" id="39947"/>
    <lineage>
        <taxon>Eukaryota</taxon>
        <taxon>Viridiplantae</taxon>
        <taxon>Streptophyta</taxon>
        <taxon>Embryophyta</taxon>
        <taxon>Tracheophyta</taxon>
        <taxon>Spermatophyta</taxon>
        <taxon>Magnoliopsida</taxon>
        <taxon>Liliopsida</taxon>
        <taxon>Poales</taxon>
        <taxon>Poaceae</taxon>
        <taxon>BOP clade</taxon>
        <taxon>Oryzoideae</taxon>
        <taxon>Oryzeae</taxon>
        <taxon>Oryzinae</taxon>
        <taxon>Oryza</taxon>
        <taxon>Oryza sativa</taxon>
    </lineage>
</organism>
<evidence type="ECO:0000313" key="1">
    <source>
        <dbReference type="EMBL" id="BAF27554.1"/>
    </source>
</evidence>
<accession>A0A0P0XYY8</accession>